<evidence type="ECO:0000313" key="3">
    <source>
        <dbReference type="Proteomes" id="UP000314294"/>
    </source>
</evidence>
<accession>A0A4Z2H4I6</accession>
<dbReference type="EMBL" id="SRLO01000328">
    <property type="protein sequence ID" value="TNN60768.1"/>
    <property type="molecule type" value="Genomic_DNA"/>
</dbReference>
<gene>
    <name evidence="2" type="ORF">EYF80_029012</name>
</gene>
<evidence type="ECO:0000313" key="2">
    <source>
        <dbReference type="EMBL" id="TNN60768.1"/>
    </source>
</evidence>
<comment type="caution">
    <text evidence="2">The sequence shown here is derived from an EMBL/GenBank/DDBJ whole genome shotgun (WGS) entry which is preliminary data.</text>
</comment>
<feature type="region of interest" description="Disordered" evidence="1">
    <location>
        <begin position="1"/>
        <end position="37"/>
    </location>
</feature>
<protein>
    <submittedName>
        <fullName evidence="2">Uncharacterized protein</fullName>
    </submittedName>
</protein>
<dbReference type="Proteomes" id="UP000314294">
    <property type="component" value="Unassembled WGS sequence"/>
</dbReference>
<dbReference type="AlphaFoldDB" id="A0A4Z2H4I6"/>
<reference evidence="2 3" key="1">
    <citation type="submission" date="2019-03" db="EMBL/GenBank/DDBJ databases">
        <title>First draft genome of Liparis tanakae, snailfish: a comprehensive survey of snailfish specific genes.</title>
        <authorList>
            <person name="Kim W."/>
            <person name="Song I."/>
            <person name="Jeong J.-H."/>
            <person name="Kim D."/>
            <person name="Kim S."/>
            <person name="Ryu S."/>
            <person name="Song J.Y."/>
            <person name="Lee S.K."/>
        </authorList>
    </citation>
    <scope>NUCLEOTIDE SEQUENCE [LARGE SCALE GENOMIC DNA]</scope>
    <source>
        <tissue evidence="2">Muscle</tissue>
    </source>
</reference>
<evidence type="ECO:0000256" key="1">
    <source>
        <dbReference type="SAM" id="MobiDB-lite"/>
    </source>
</evidence>
<feature type="compositionally biased region" description="Basic and acidic residues" evidence="1">
    <location>
        <begin position="15"/>
        <end position="25"/>
    </location>
</feature>
<sequence length="71" mass="7943">MNGEGKRGGSCQNLEQKRTPRKTETNSEADGGVNATSNHEFTSRRLLSCLPESSHLLSCFRGRWLIYEDGK</sequence>
<proteinExistence type="predicted"/>
<name>A0A4Z2H4I6_9TELE</name>
<organism evidence="2 3">
    <name type="scientific">Liparis tanakae</name>
    <name type="common">Tanaka's snailfish</name>
    <dbReference type="NCBI Taxonomy" id="230148"/>
    <lineage>
        <taxon>Eukaryota</taxon>
        <taxon>Metazoa</taxon>
        <taxon>Chordata</taxon>
        <taxon>Craniata</taxon>
        <taxon>Vertebrata</taxon>
        <taxon>Euteleostomi</taxon>
        <taxon>Actinopterygii</taxon>
        <taxon>Neopterygii</taxon>
        <taxon>Teleostei</taxon>
        <taxon>Neoteleostei</taxon>
        <taxon>Acanthomorphata</taxon>
        <taxon>Eupercaria</taxon>
        <taxon>Perciformes</taxon>
        <taxon>Cottioidei</taxon>
        <taxon>Cottales</taxon>
        <taxon>Liparidae</taxon>
        <taxon>Liparis</taxon>
    </lineage>
</organism>
<keyword evidence="3" id="KW-1185">Reference proteome</keyword>